<dbReference type="AlphaFoldDB" id="A0A285MZL6"/>
<dbReference type="Proteomes" id="UP000219356">
    <property type="component" value="Unassembled WGS sequence"/>
</dbReference>
<sequence>MKEHPHNPKQPNDNMALLLALITVIPAACNQVLDAAHKTVKLLQLFF</sequence>
<name>A0A285MZL6_9BACI</name>
<keyword evidence="2" id="KW-1185">Reference proteome</keyword>
<accession>A0A285MZL6</accession>
<gene>
    <name evidence="1" type="ORF">SAMN05421503_0159</name>
</gene>
<dbReference type="RefSeq" id="WP_179636754.1">
    <property type="nucleotide sequence ID" value="NZ_OBEK01000001.1"/>
</dbReference>
<dbReference type="EMBL" id="OBEK01000001">
    <property type="protein sequence ID" value="SNZ02634.1"/>
    <property type="molecule type" value="Genomic_DNA"/>
</dbReference>
<evidence type="ECO:0000313" key="1">
    <source>
        <dbReference type="EMBL" id="SNZ02634.1"/>
    </source>
</evidence>
<evidence type="ECO:0000313" key="2">
    <source>
        <dbReference type="Proteomes" id="UP000219356"/>
    </source>
</evidence>
<organism evidence="1 2">
    <name type="scientific">Terribacillus aidingensis</name>
    <dbReference type="NCBI Taxonomy" id="586416"/>
    <lineage>
        <taxon>Bacteria</taxon>
        <taxon>Bacillati</taxon>
        <taxon>Bacillota</taxon>
        <taxon>Bacilli</taxon>
        <taxon>Bacillales</taxon>
        <taxon>Bacillaceae</taxon>
        <taxon>Terribacillus</taxon>
    </lineage>
</organism>
<proteinExistence type="predicted"/>
<protein>
    <submittedName>
        <fullName evidence="1">Uncharacterized protein</fullName>
    </submittedName>
</protein>
<reference evidence="2" key="1">
    <citation type="submission" date="2017-09" db="EMBL/GenBank/DDBJ databases">
        <authorList>
            <person name="Varghese N."/>
            <person name="Submissions S."/>
        </authorList>
    </citation>
    <scope>NUCLEOTIDE SEQUENCE [LARGE SCALE GENOMIC DNA]</scope>
    <source>
        <strain evidence="2">CGMCC 1.8913</strain>
    </source>
</reference>